<keyword evidence="2" id="KW-1185">Reference proteome</keyword>
<sequence>MSQSTVSVQLHPFCGQQFTSDGVAISPCTGCMSRFSCRGAWHSPPPKPRPTSEIELPILLTHDEDHISRIDPSHELTETREHDFCTIA</sequence>
<accession>A0A5C5VKQ1</accession>
<protein>
    <submittedName>
        <fullName evidence="1">Uncharacterized protein</fullName>
    </submittedName>
</protein>
<organism evidence="1 2">
    <name type="scientific">Blastopirellula retiformator</name>
    <dbReference type="NCBI Taxonomy" id="2527970"/>
    <lineage>
        <taxon>Bacteria</taxon>
        <taxon>Pseudomonadati</taxon>
        <taxon>Planctomycetota</taxon>
        <taxon>Planctomycetia</taxon>
        <taxon>Pirellulales</taxon>
        <taxon>Pirellulaceae</taxon>
        <taxon>Blastopirellula</taxon>
    </lineage>
</organism>
<reference evidence="1 2" key="1">
    <citation type="submission" date="2019-02" db="EMBL/GenBank/DDBJ databases">
        <title>Deep-cultivation of Planctomycetes and their phenomic and genomic characterization uncovers novel biology.</title>
        <authorList>
            <person name="Wiegand S."/>
            <person name="Jogler M."/>
            <person name="Boedeker C."/>
            <person name="Pinto D."/>
            <person name="Vollmers J."/>
            <person name="Rivas-Marin E."/>
            <person name="Kohn T."/>
            <person name="Peeters S.H."/>
            <person name="Heuer A."/>
            <person name="Rast P."/>
            <person name="Oberbeckmann S."/>
            <person name="Bunk B."/>
            <person name="Jeske O."/>
            <person name="Meyerdierks A."/>
            <person name="Storesund J.E."/>
            <person name="Kallscheuer N."/>
            <person name="Luecker S."/>
            <person name="Lage O.M."/>
            <person name="Pohl T."/>
            <person name="Merkel B.J."/>
            <person name="Hornburger P."/>
            <person name="Mueller R.-W."/>
            <person name="Bruemmer F."/>
            <person name="Labrenz M."/>
            <person name="Spormann A.M."/>
            <person name="Op Den Camp H."/>
            <person name="Overmann J."/>
            <person name="Amann R."/>
            <person name="Jetten M.S.M."/>
            <person name="Mascher T."/>
            <person name="Medema M.H."/>
            <person name="Devos D.P."/>
            <person name="Kaster A.-K."/>
            <person name="Ovreas L."/>
            <person name="Rohde M."/>
            <person name="Galperin M.Y."/>
            <person name="Jogler C."/>
        </authorList>
    </citation>
    <scope>NUCLEOTIDE SEQUENCE [LARGE SCALE GENOMIC DNA]</scope>
    <source>
        <strain evidence="1 2">Enr8</strain>
    </source>
</reference>
<gene>
    <name evidence="1" type="ORF">Enr8_08900</name>
</gene>
<dbReference type="AlphaFoldDB" id="A0A5C5VKQ1"/>
<dbReference type="EMBL" id="SJPF01000001">
    <property type="protein sequence ID" value="TWT39194.1"/>
    <property type="molecule type" value="Genomic_DNA"/>
</dbReference>
<dbReference type="RefSeq" id="WP_146429382.1">
    <property type="nucleotide sequence ID" value="NZ_SJPF01000001.1"/>
</dbReference>
<name>A0A5C5VKQ1_9BACT</name>
<evidence type="ECO:0000313" key="2">
    <source>
        <dbReference type="Proteomes" id="UP000318878"/>
    </source>
</evidence>
<dbReference type="Proteomes" id="UP000318878">
    <property type="component" value="Unassembled WGS sequence"/>
</dbReference>
<dbReference type="OrthoDB" id="285912at2"/>
<evidence type="ECO:0000313" key="1">
    <source>
        <dbReference type="EMBL" id="TWT39194.1"/>
    </source>
</evidence>
<comment type="caution">
    <text evidence="1">The sequence shown here is derived from an EMBL/GenBank/DDBJ whole genome shotgun (WGS) entry which is preliminary data.</text>
</comment>
<proteinExistence type="predicted"/>